<dbReference type="InterPro" id="IPR050152">
    <property type="entry name" value="ChlB/BchB/BchZ"/>
</dbReference>
<evidence type="ECO:0000256" key="6">
    <source>
        <dbReference type="RuleBase" id="RU004021"/>
    </source>
</evidence>
<evidence type="ECO:0000256" key="1">
    <source>
        <dbReference type="ARBA" id="ARBA00003171"/>
    </source>
</evidence>
<dbReference type="GO" id="GO:0016163">
    <property type="term" value="F:nitrogenase activity"/>
    <property type="evidence" value="ECO:0007669"/>
    <property type="project" value="InterPro"/>
</dbReference>
<reference evidence="8 9" key="1">
    <citation type="submission" date="2016-10" db="EMBL/GenBank/DDBJ databases">
        <authorList>
            <person name="de Groot N.N."/>
        </authorList>
    </citation>
    <scope>NUCLEOTIDE SEQUENCE [LARGE SCALE GENOMIC DNA]</scope>
    <source>
        <strain evidence="8 9">CGMCC 1.10228</strain>
    </source>
</reference>
<accession>A0A1G8D1I1</accession>
<dbReference type="Pfam" id="PF00148">
    <property type="entry name" value="Oxidored_nitro"/>
    <property type="match status" value="1"/>
</dbReference>
<dbReference type="GO" id="GO:0065003">
    <property type="term" value="P:protein-containing complex assembly"/>
    <property type="evidence" value="ECO:0007669"/>
    <property type="project" value="InterPro"/>
</dbReference>
<comment type="pathway">
    <text evidence="2">Cofactor biosynthesis; Fe-Mo cofactor biosynthesis.</text>
</comment>
<keyword evidence="5 6" id="KW-0535">Nitrogen fixation</keyword>
<dbReference type="SUPFAM" id="SSF53807">
    <property type="entry name" value="Helical backbone' metal receptor"/>
    <property type="match status" value="1"/>
</dbReference>
<dbReference type="Gene3D" id="6.10.250.1090">
    <property type="match status" value="1"/>
</dbReference>
<dbReference type="EMBL" id="FNDD01000018">
    <property type="protein sequence ID" value="SDH51363.1"/>
    <property type="molecule type" value="Genomic_DNA"/>
</dbReference>
<dbReference type="UniPathway" id="UPA00782"/>
<name>A0A1G8D1I1_9VIBR</name>
<dbReference type="InterPro" id="IPR000510">
    <property type="entry name" value="Nase/OxRdtase_comp1"/>
</dbReference>
<dbReference type="STRING" id="861298.SAMN04488136_11840"/>
<evidence type="ECO:0000256" key="5">
    <source>
        <dbReference type="ARBA" id="ARBA00023231"/>
    </source>
</evidence>
<dbReference type="AlphaFoldDB" id="A0A1G8D1I1"/>
<evidence type="ECO:0000256" key="2">
    <source>
        <dbReference type="ARBA" id="ARBA00005155"/>
    </source>
</evidence>
<dbReference type="Gene3D" id="3.40.50.1980">
    <property type="entry name" value="Nitrogenase molybdenum iron protein domain"/>
    <property type="match status" value="3"/>
</dbReference>
<evidence type="ECO:0000256" key="4">
    <source>
        <dbReference type="ARBA" id="ARBA00013282"/>
    </source>
</evidence>
<organism evidence="8 9">
    <name type="scientific">Vibrio xiamenensis</name>
    <dbReference type="NCBI Taxonomy" id="861298"/>
    <lineage>
        <taxon>Bacteria</taxon>
        <taxon>Pseudomonadati</taxon>
        <taxon>Pseudomonadota</taxon>
        <taxon>Gammaproteobacteria</taxon>
        <taxon>Vibrionales</taxon>
        <taxon>Vibrionaceae</taxon>
        <taxon>Vibrio</taxon>
    </lineage>
</organism>
<comment type="similarity">
    <text evidence="3 6">Belongs to the NifD/NifK/NifE/NifN family.</text>
</comment>
<evidence type="ECO:0000256" key="3">
    <source>
        <dbReference type="ARBA" id="ARBA00011002"/>
    </source>
</evidence>
<dbReference type="RefSeq" id="WP_245696705.1">
    <property type="nucleotide sequence ID" value="NZ_FNDD01000018.1"/>
</dbReference>
<dbReference type="InterPro" id="IPR000318">
    <property type="entry name" value="Nase_comp1_CS"/>
</dbReference>
<protein>
    <recommendedName>
        <fullName evidence="4">Nitrogenase iron-molybdenum cofactor biosynthesis protein NifN</fullName>
    </recommendedName>
</protein>
<evidence type="ECO:0000313" key="9">
    <source>
        <dbReference type="Proteomes" id="UP000198854"/>
    </source>
</evidence>
<sequence length="462" mass="50536">MSEVKTISKALVTQPLKTSQPTGATLAAMGFDGTIPLMHGSQGCSAFAKVYLIQHLREPIPLQNTAVDQVAAVMGADDNLVQALYNLANKQHPQCIAVFTTGLTEMQGSDIHRAVKLFQQQYPQFLDIEIVPVATPDFKGSMETGFAKFVDAMVRQCALPQPRAKQANLVNVLCSVATTAADLDLLRRYLDAFDLEPIFLPDLSESVDGHLDQADFSATSTGGTTLEQVRRVSSASMTLVIGESMYSAAKWLKQQFGIPFVCCGLGMGIQATDHLLDGLAHLSGKPVPLWFERERKRLLDAMLDTHFLLSGAKVAIAAEPDLAQGYIQLLQEIGAELPLVVTTAPAKLFQRYLLSNVLVGDLSLVAEQLEHFDVVVGNSHCAQICEPQVPVIRAGFPCYDHFGNMDILQFGYEGARSRLYAFANALLRNHHDEVTPHVSQYYFSAEQVTPNHTFETQSVEAL</sequence>
<proteinExistence type="inferred from homology"/>
<keyword evidence="9" id="KW-1185">Reference proteome</keyword>
<dbReference type="PROSITE" id="PS00699">
    <property type="entry name" value="NITROGENASE_1_1"/>
    <property type="match status" value="1"/>
</dbReference>
<evidence type="ECO:0000313" key="8">
    <source>
        <dbReference type="EMBL" id="SDH51363.1"/>
    </source>
</evidence>
<feature type="domain" description="Nitrogenase/oxidoreductase component 1" evidence="7">
    <location>
        <begin position="19"/>
        <end position="426"/>
    </location>
</feature>
<gene>
    <name evidence="8" type="ORF">SAMN04488136_11840</name>
</gene>
<dbReference type="PANTHER" id="PTHR33712:SF7">
    <property type="entry name" value="LIGHT-INDEPENDENT PROTOCHLOROPHYLLIDE REDUCTASE SUBUNIT B"/>
    <property type="match status" value="1"/>
</dbReference>
<dbReference type="NCBIfam" id="TIGR01285">
    <property type="entry name" value="nifN"/>
    <property type="match status" value="1"/>
</dbReference>
<comment type="function">
    <text evidence="1">This protein may play a role in the biosynthesis of the prosthetic group of nitrogenase (FeMo cofactor).</text>
</comment>
<dbReference type="Proteomes" id="UP000198854">
    <property type="component" value="Unassembled WGS sequence"/>
</dbReference>
<evidence type="ECO:0000259" key="7">
    <source>
        <dbReference type="Pfam" id="PF00148"/>
    </source>
</evidence>
<dbReference type="InterPro" id="IPR005975">
    <property type="entry name" value="Nase_Mo-Fe_CF"/>
</dbReference>
<dbReference type="PANTHER" id="PTHR33712">
    <property type="entry name" value="LIGHT-INDEPENDENT PROTOCHLOROPHYLLIDE REDUCTASE SUBUNIT B"/>
    <property type="match status" value="1"/>
</dbReference>